<evidence type="ECO:0000259" key="2">
    <source>
        <dbReference type="Pfam" id="PF00561"/>
    </source>
</evidence>
<evidence type="ECO:0000313" key="4">
    <source>
        <dbReference type="Proteomes" id="UP001165590"/>
    </source>
</evidence>
<comment type="caution">
    <text evidence="3">The sequence shown here is derived from an EMBL/GenBank/DDBJ whole genome shotgun (WGS) entry which is preliminary data.</text>
</comment>
<evidence type="ECO:0000256" key="1">
    <source>
        <dbReference type="ARBA" id="ARBA00022801"/>
    </source>
</evidence>
<dbReference type="PANTHER" id="PTHR43329">
    <property type="entry name" value="EPOXIDE HYDROLASE"/>
    <property type="match status" value="1"/>
</dbReference>
<protein>
    <submittedName>
        <fullName evidence="3">Alpha/beta hydrolase</fullName>
    </submittedName>
</protein>
<dbReference type="PRINTS" id="PR00412">
    <property type="entry name" value="EPOXHYDRLASE"/>
</dbReference>
<dbReference type="RefSeq" id="WP_267029687.1">
    <property type="nucleotide sequence ID" value="NZ_JAIFZO010000002.1"/>
</dbReference>
<sequence>MTSPSTTTVPSGATLPGLTHHLADINGTRLHYVSAGTTGSPVLLVHGWPETWWAFRKLIPLLAPSHRVIALDLRGFGDSGNAADAAYGEAVTAEDLHRLVEHVGAGPVHLVCQDISGGTGFRFAATHPEDVLSFTGIETTLAGYGLEALADVNGSGSWHVGFLGAPGVPGMLLPGHEREFLADWAFPLMNGTEGAVTEDDIDEFVRTYARPHAWRGTEGLYRSVFADAGALRALAESRPLAVPVLTVEGAGHPFTENTFRQVSAGEITAVHLEGVGHLVAQEAPEALAAALLEFTGRIDARA</sequence>
<reference evidence="3" key="1">
    <citation type="journal article" date="2022" name="bioRxiv">
        <title>Discovery and biosynthetic assessment of Streptomyces ortus sp nov. isolated from a deep-sea sponge.</title>
        <authorList>
            <person name="Williams S.E."/>
        </authorList>
    </citation>
    <scope>NUCLEOTIDE SEQUENCE</scope>
    <source>
        <strain evidence="3">A15ISP2-DRY2</strain>
    </source>
</reference>
<dbReference type="EMBL" id="JAIFZO010000002">
    <property type="protein sequence ID" value="MCX4237261.1"/>
    <property type="molecule type" value="Genomic_DNA"/>
</dbReference>
<dbReference type="GO" id="GO:0016787">
    <property type="term" value="F:hydrolase activity"/>
    <property type="evidence" value="ECO:0007669"/>
    <property type="project" value="UniProtKB-KW"/>
</dbReference>
<dbReference type="Gene3D" id="3.40.50.1820">
    <property type="entry name" value="alpha/beta hydrolase"/>
    <property type="match status" value="1"/>
</dbReference>
<name>A0ABT3VCI1_9ACTN</name>
<feature type="domain" description="AB hydrolase-1" evidence="2">
    <location>
        <begin position="41"/>
        <end position="139"/>
    </location>
</feature>
<accession>A0ABT3VCI1</accession>
<gene>
    <name evidence="3" type="ORF">K3769_31730</name>
</gene>
<proteinExistence type="predicted"/>
<keyword evidence="4" id="KW-1185">Reference proteome</keyword>
<evidence type="ECO:0000313" key="3">
    <source>
        <dbReference type="EMBL" id="MCX4237261.1"/>
    </source>
</evidence>
<dbReference type="InterPro" id="IPR000073">
    <property type="entry name" value="AB_hydrolase_1"/>
</dbReference>
<dbReference type="SUPFAM" id="SSF53474">
    <property type="entry name" value="alpha/beta-Hydrolases"/>
    <property type="match status" value="1"/>
</dbReference>
<keyword evidence="1 3" id="KW-0378">Hydrolase</keyword>
<dbReference type="InterPro" id="IPR029058">
    <property type="entry name" value="AB_hydrolase_fold"/>
</dbReference>
<dbReference type="Pfam" id="PF00561">
    <property type="entry name" value="Abhydrolase_1"/>
    <property type="match status" value="1"/>
</dbReference>
<dbReference type="InterPro" id="IPR000639">
    <property type="entry name" value="Epox_hydrolase-like"/>
</dbReference>
<dbReference type="Proteomes" id="UP001165590">
    <property type="component" value="Unassembled WGS sequence"/>
</dbReference>
<organism evidence="3 4">
    <name type="scientific">Streptomyces ortus</name>
    <dbReference type="NCBI Taxonomy" id="2867268"/>
    <lineage>
        <taxon>Bacteria</taxon>
        <taxon>Bacillati</taxon>
        <taxon>Actinomycetota</taxon>
        <taxon>Actinomycetes</taxon>
        <taxon>Kitasatosporales</taxon>
        <taxon>Streptomycetaceae</taxon>
        <taxon>Streptomyces</taxon>
    </lineage>
</organism>